<gene>
    <name evidence="1" type="ORF">BB561_004406</name>
</gene>
<evidence type="ECO:0000313" key="1">
    <source>
        <dbReference type="EMBL" id="PVU91407.1"/>
    </source>
</evidence>
<dbReference type="InterPro" id="IPR021109">
    <property type="entry name" value="Peptidase_aspartic_dom_sf"/>
</dbReference>
<evidence type="ECO:0000313" key="2">
    <source>
        <dbReference type="Proteomes" id="UP000245383"/>
    </source>
</evidence>
<dbReference type="OrthoDB" id="5531153at2759"/>
<sequence length="251" mass="28592">METGYNEVVRVALYRNGLNNQIKDALASIIHLPESFKEFSRLVTNLDNRQFYRKMEQNRRQNYSSGFQKNIPTDGHTAMEIDNISLQNQNKPRGPLTKEEKKNRIANGKCLYCGTKGYKAKNCNTTSTLNFDVLSCPAYDVILGIPWLEKANPEINWKTRELIIRTHKNIEFSNNLESHSFLKPTNSTSSLVECKSAVNIGKPRLVNFTELKSSLIHRAGDGSLYNTANIHDTTTSKPKYEQTSEIIFETP</sequence>
<dbReference type="Proteomes" id="UP000245383">
    <property type="component" value="Unassembled WGS sequence"/>
</dbReference>
<reference evidence="1 2" key="1">
    <citation type="journal article" date="2018" name="MBio">
        <title>Comparative Genomics Reveals the Core Gene Toolbox for the Fungus-Insect Symbiosis.</title>
        <authorList>
            <person name="Wang Y."/>
            <person name="Stata M."/>
            <person name="Wang W."/>
            <person name="Stajich J.E."/>
            <person name="White M.M."/>
            <person name="Moncalvo J.M."/>
        </authorList>
    </citation>
    <scope>NUCLEOTIDE SEQUENCE [LARGE SCALE GENOMIC DNA]</scope>
    <source>
        <strain evidence="1 2">SWE-8-4</strain>
    </source>
</reference>
<organism evidence="1 2">
    <name type="scientific">Smittium simulii</name>
    <dbReference type="NCBI Taxonomy" id="133385"/>
    <lineage>
        <taxon>Eukaryota</taxon>
        <taxon>Fungi</taxon>
        <taxon>Fungi incertae sedis</taxon>
        <taxon>Zoopagomycota</taxon>
        <taxon>Kickxellomycotina</taxon>
        <taxon>Harpellomycetes</taxon>
        <taxon>Harpellales</taxon>
        <taxon>Legeriomycetaceae</taxon>
        <taxon>Smittium</taxon>
    </lineage>
</organism>
<dbReference type="EMBL" id="MBFR01000201">
    <property type="protein sequence ID" value="PVU91407.1"/>
    <property type="molecule type" value="Genomic_DNA"/>
</dbReference>
<protein>
    <recommendedName>
        <fullName evidence="3">CCHC-type domain-containing protein</fullName>
    </recommendedName>
</protein>
<evidence type="ECO:0008006" key="3">
    <source>
        <dbReference type="Google" id="ProtNLM"/>
    </source>
</evidence>
<name>A0A2T9YGF1_9FUNG</name>
<proteinExistence type="predicted"/>
<dbReference type="Gene3D" id="2.40.70.10">
    <property type="entry name" value="Acid Proteases"/>
    <property type="match status" value="1"/>
</dbReference>
<dbReference type="STRING" id="133385.A0A2T9YGF1"/>
<accession>A0A2T9YGF1</accession>
<keyword evidence="2" id="KW-1185">Reference proteome</keyword>
<comment type="caution">
    <text evidence="1">The sequence shown here is derived from an EMBL/GenBank/DDBJ whole genome shotgun (WGS) entry which is preliminary data.</text>
</comment>
<dbReference type="AlphaFoldDB" id="A0A2T9YGF1"/>